<evidence type="ECO:0000313" key="3">
    <source>
        <dbReference type="Proteomes" id="UP001286313"/>
    </source>
</evidence>
<sequence>MGEKAIPATSSADTAGVGRGCQDAAPLPSQCLERRHIPPLWTQVSPVHRESPTRTGVTALCEALSDIEIHSTVETLRDAGGASEKVQPCLGCTTSEFPGRSP</sequence>
<evidence type="ECO:0000313" key="2">
    <source>
        <dbReference type="EMBL" id="KAK3889495.1"/>
    </source>
</evidence>
<organism evidence="2 3">
    <name type="scientific">Petrolisthes cinctipes</name>
    <name type="common">Flat porcelain crab</name>
    <dbReference type="NCBI Taxonomy" id="88211"/>
    <lineage>
        <taxon>Eukaryota</taxon>
        <taxon>Metazoa</taxon>
        <taxon>Ecdysozoa</taxon>
        <taxon>Arthropoda</taxon>
        <taxon>Crustacea</taxon>
        <taxon>Multicrustacea</taxon>
        <taxon>Malacostraca</taxon>
        <taxon>Eumalacostraca</taxon>
        <taxon>Eucarida</taxon>
        <taxon>Decapoda</taxon>
        <taxon>Pleocyemata</taxon>
        <taxon>Anomura</taxon>
        <taxon>Galatheoidea</taxon>
        <taxon>Porcellanidae</taxon>
        <taxon>Petrolisthes</taxon>
    </lineage>
</organism>
<proteinExistence type="predicted"/>
<comment type="caution">
    <text evidence="2">The sequence shown here is derived from an EMBL/GenBank/DDBJ whole genome shotgun (WGS) entry which is preliminary data.</text>
</comment>
<dbReference type="EMBL" id="JAWQEG010000481">
    <property type="protein sequence ID" value="KAK3889495.1"/>
    <property type="molecule type" value="Genomic_DNA"/>
</dbReference>
<evidence type="ECO:0000256" key="1">
    <source>
        <dbReference type="SAM" id="MobiDB-lite"/>
    </source>
</evidence>
<protein>
    <submittedName>
        <fullName evidence="2">Uncharacterized protein</fullName>
    </submittedName>
</protein>
<reference evidence="2" key="1">
    <citation type="submission" date="2023-10" db="EMBL/GenBank/DDBJ databases">
        <title>Genome assemblies of two species of porcelain crab, Petrolisthes cinctipes and Petrolisthes manimaculis (Anomura: Porcellanidae).</title>
        <authorList>
            <person name="Angst P."/>
        </authorList>
    </citation>
    <scope>NUCLEOTIDE SEQUENCE</scope>
    <source>
        <strain evidence="2">PB745_01</strain>
        <tissue evidence="2">Gill</tissue>
    </source>
</reference>
<name>A0AAE1L1I2_PETCI</name>
<dbReference type="Proteomes" id="UP001286313">
    <property type="component" value="Unassembled WGS sequence"/>
</dbReference>
<gene>
    <name evidence="2" type="ORF">Pcinc_006467</name>
</gene>
<accession>A0AAE1L1I2</accession>
<feature type="region of interest" description="Disordered" evidence="1">
    <location>
        <begin position="1"/>
        <end position="20"/>
    </location>
</feature>
<dbReference type="AlphaFoldDB" id="A0AAE1L1I2"/>
<keyword evidence="3" id="KW-1185">Reference proteome</keyword>